<name>A0AA86MTN9_9CLOT</name>
<gene>
    <name evidence="1" type="ORF">CNEO_60093</name>
</gene>
<evidence type="ECO:0008006" key="3">
    <source>
        <dbReference type="Google" id="ProtNLM"/>
    </source>
</evidence>
<comment type="caution">
    <text evidence="1">The sequence shown here is derived from an EMBL/GenBank/DDBJ whole genome shotgun (WGS) entry which is preliminary data.</text>
</comment>
<evidence type="ECO:0000313" key="1">
    <source>
        <dbReference type="EMBL" id="CAG9713950.1"/>
    </source>
</evidence>
<organism evidence="1 2">
    <name type="scientific">Clostridium neonatale</name>
    <dbReference type="NCBI Taxonomy" id="137838"/>
    <lineage>
        <taxon>Bacteria</taxon>
        <taxon>Bacillati</taxon>
        <taxon>Bacillota</taxon>
        <taxon>Clostridia</taxon>
        <taxon>Eubacteriales</taxon>
        <taxon>Clostridiaceae</taxon>
        <taxon>Clostridium</taxon>
    </lineage>
</organism>
<dbReference type="Gene3D" id="3.30.930.30">
    <property type="match status" value="1"/>
</dbReference>
<accession>A0AA86MTN9</accession>
<reference evidence="1" key="1">
    <citation type="submission" date="2021-10" db="EMBL/GenBank/DDBJ databases">
        <authorList>
            <person name="Mesa V."/>
        </authorList>
    </citation>
    <scope>NUCLEOTIDE SEQUENCE</scope>
    <source>
        <strain evidence="1">CC3_PB</strain>
    </source>
</reference>
<dbReference type="EMBL" id="CAKJVE010000006">
    <property type="protein sequence ID" value="CAG9713950.1"/>
    <property type="molecule type" value="Genomic_DNA"/>
</dbReference>
<dbReference type="Proteomes" id="UP000789738">
    <property type="component" value="Unassembled WGS sequence"/>
</dbReference>
<proteinExistence type="predicted"/>
<sequence length="53" mass="6109">MSIYHFGQMKVISRGTGRSVIASSAYISGENYTMNMMDLHMIIQENKESFFQK</sequence>
<evidence type="ECO:0000313" key="2">
    <source>
        <dbReference type="Proteomes" id="UP000789738"/>
    </source>
</evidence>
<protein>
    <recommendedName>
        <fullName evidence="3">MobA/MobL protein domain-containing protein</fullName>
    </recommendedName>
</protein>
<dbReference type="RefSeq" id="WP_342350778.1">
    <property type="nucleotide sequence ID" value="NZ_CAKJVE010000006.1"/>
</dbReference>
<dbReference type="AlphaFoldDB" id="A0AA86MTN9"/>